<evidence type="ECO:0000313" key="4">
    <source>
        <dbReference type="Proteomes" id="UP001233271"/>
    </source>
</evidence>
<dbReference type="Gene3D" id="3.40.50.1010">
    <property type="entry name" value="5'-nuclease"/>
    <property type="match status" value="1"/>
</dbReference>
<protein>
    <recommendedName>
        <fullName evidence="2">PIN domain-containing protein</fullName>
    </recommendedName>
</protein>
<dbReference type="GO" id="GO:0042162">
    <property type="term" value="F:telomeric DNA binding"/>
    <property type="evidence" value="ECO:0007669"/>
    <property type="project" value="TreeGrafter"/>
</dbReference>
<dbReference type="PANTHER" id="PTHR15696">
    <property type="entry name" value="SMG-7 SUPPRESSOR WITH MORPHOLOGICAL EFFECT ON GENITALIA PROTEIN 7"/>
    <property type="match status" value="1"/>
</dbReference>
<sequence length="1191" mass="133025">MEPRARMTASPQPIDPALYRPVAPPSRITRGYSETDEITNRIVALQRQQAPPPTQRVRQGSTSSQRNTHTHRREPPPPPLPPPPHHSSSSSRPRTRDDGRRQKVNDFDRGLVAHTSRQLYDPSKSHVIPRSPVRPYREVSTTAPPPIPVSSPKQSHKERRDIVSSSRRALFDPDAPSIPTAPRRPAADDARAVRHHDDPGPSTHKLFDPAVHDPVTFNAPIVPPPPVPQDTLSVPERPSILRRTSAKVRSPEEEADLARERERRRRHRSEQGSVHTSQRKESDTRSRGSSGSQGSASLKDRERGQGQVDSGAKELLRSAYKEIGALEQTLIDMHRKMQKDPEAGITVLMDNPKATQANGASNESMAWAELISMHKELANLHSNFLKLALDPKSPRDLRPLPGRHNIPVRLWQTGYLAILERLRFAWISQKSVIALDLLTDFIYDAYHSYAELFGDNGMAAFRAAWIEALGDLARYRMAVAARESEAPRPKRSTDARIDDDDDEPLLETASIGQEVADNWTVSDKETWRTMARDWYAMGISEKPGEGRLHNHLALLCRDMRGQEPRALYHFAKSLAASHPFKASREAVLTLFDSAAQFQRSTPEATAMDLFVRLHGMLFTRIELDDFEHVMSRFMERLEEDASLDGVSRKACVTQVDWLFMGVVNIVAMLQYGSEDGIIRKGWAQESAARRRQAGVVEENGEVDDEGLDNDDDGQGQQPQTPPISRPDSPAPPSFTNALHLTFAILEFTFARPFRQQGLHQVLNPYISIMFTFLATIFRNPVAGAALTTYVPWRGLVEIVNSLRLEVSEETRLVNGVPLPEDWVIRGMEWVGRRVFERGFWKTKSNSRSSNGGPAIPRVGERFNSEMDVLLANFDAAIDITEGVVDEVDGADLTDGPVAVNDRRRRRVAWAAGTLVSNVDGLELEDGKVVIRGFLAAAIDAEEARKTREREEEEARETARRARQPQSAASEEDIQSEDEDEDPDLAILRDRRRHLRDILQVPTARSKAPRSRLTRSTHNVVPGYTILVFDTNVLLSALGHFSKVVEGGQWSVVVPLPVVTELDGLSKSPPPLGTEAAAAVAYLEARIRTHALCLKVQTSRGNYLTDLLIRAETLDLHSRDTARTMDDMILNVAAFQRNHFVDRSGLLGQARPVEGAPTQVLLVTFDRNLRLKARALGIDAADEREMAAILAK</sequence>
<feature type="region of interest" description="Disordered" evidence="1">
    <location>
        <begin position="942"/>
        <end position="983"/>
    </location>
</feature>
<dbReference type="InterPro" id="IPR018834">
    <property type="entry name" value="DNA/RNA-bd_Est1-type"/>
</dbReference>
<dbReference type="EMBL" id="AP028215">
    <property type="protein sequence ID" value="BEI91945.1"/>
    <property type="molecule type" value="Genomic_DNA"/>
</dbReference>
<dbReference type="GO" id="GO:0005697">
    <property type="term" value="C:telomerase holoenzyme complex"/>
    <property type="evidence" value="ECO:0007669"/>
    <property type="project" value="TreeGrafter"/>
</dbReference>
<dbReference type="AlphaFoldDB" id="A0AA48L4T9"/>
<feature type="compositionally biased region" description="Polar residues" evidence="1">
    <location>
        <begin position="56"/>
        <end position="67"/>
    </location>
</feature>
<feature type="domain" description="PIN" evidence="2">
    <location>
        <begin position="1024"/>
        <end position="1170"/>
    </location>
</feature>
<dbReference type="Proteomes" id="UP001233271">
    <property type="component" value="Chromosome 4"/>
</dbReference>
<dbReference type="Pfam" id="PF13638">
    <property type="entry name" value="PIN_4"/>
    <property type="match status" value="1"/>
</dbReference>
<dbReference type="InterPro" id="IPR045153">
    <property type="entry name" value="Est1/Ebs1-like"/>
</dbReference>
<feature type="compositionally biased region" description="Basic and acidic residues" evidence="1">
    <location>
        <begin position="483"/>
        <end position="496"/>
    </location>
</feature>
<feature type="compositionally biased region" description="Basic and acidic residues" evidence="1">
    <location>
        <begin position="249"/>
        <end position="261"/>
    </location>
</feature>
<feature type="compositionally biased region" description="Pro residues" evidence="1">
    <location>
        <begin position="76"/>
        <end position="85"/>
    </location>
</feature>
<dbReference type="SUPFAM" id="SSF88723">
    <property type="entry name" value="PIN domain-like"/>
    <property type="match status" value="1"/>
</dbReference>
<gene>
    <name evidence="3" type="ORF">CcaverHIS019_0407650</name>
</gene>
<dbReference type="PANTHER" id="PTHR15696:SF0">
    <property type="entry name" value="TELOMERASE-BINDING PROTEIN EST1A"/>
    <property type="match status" value="1"/>
</dbReference>
<accession>A0AA48L4T9</accession>
<dbReference type="SMART" id="SM00670">
    <property type="entry name" value="PINc"/>
    <property type="match status" value="1"/>
</dbReference>
<keyword evidence="4" id="KW-1185">Reference proteome</keyword>
<feature type="compositionally biased region" description="Acidic residues" evidence="1">
    <location>
        <begin position="698"/>
        <end position="713"/>
    </location>
</feature>
<dbReference type="InterPro" id="IPR029060">
    <property type="entry name" value="PIN-like_dom_sf"/>
</dbReference>
<dbReference type="InterPro" id="IPR011990">
    <property type="entry name" value="TPR-like_helical_dom_sf"/>
</dbReference>
<dbReference type="CDD" id="cd09880">
    <property type="entry name" value="PIN_Smg5-6-like"/>
    <property type="match status" value="1"/>
</dbReference>
<dbReference type="InterPro" id="IPR002716">
    <property type="entry name" value="PIN_dom"/>
</dbReference>
<dbReference type="GeneID" id="85495815"/>
<organism evidence="3 4">
    <name type="scientific">Cutaneotrichosporon cavernicola</name>
    <dbReference type="NCBI Taxonomy" id="279322"/>
    <lineage>
        <taxon>Eukaryota</taxon>
        <taxon>Fungi</taxon>
        <taxon>Dikarya</taxon>
        <taxon>Basidiomycota</taxon>
        <taxon>Agaricomycotina</taxon>
        <taxon>Tremellomycetes</taxon>
        <taxon>Trichosporonales</taxon>
        <taxon>Trichosporonaceae</taxon>
        <taxon>Cutaneotrichosporon</taxon>
    </lineage>
</organism>
<evidence type="ECO:0000256" key="1">
    <source>
        <dbReference type="SAM" id="MobiDB-lite"/>
    </source>
</evidence>
<feature type="compositionally biased region" description="Acidic residues" evidence="1">
    <location>
        <begin position="969"/>
        <end position="983"/>
    </location>
</feature>
<dbReference type="GO" id="GO:0000184">
    <property type="term" value="P:nuclear-transcribed mRNA catabolic process, nonsense-mediated decay"/>
    <property type="evidence" value="ECO:0007669"/>
    <property type="project" value="TreeGrafter"/>
</dbReference>
<proteinExistence type="predicted"/>
<feature type="region of interest" description="Disordered" evidence="1">
    <location>
        <begin position="691"/>
        <end position="731"/>
    </location>
</feature>
<dbReference type="Gene3D" id="1.25.40.10">
    <property type="entry name" value="Tetratricopeptide repeat domain"/>
    <property type="match status" value="1"/>
</dbReference>
<feature type="compositionally biased region" description="Pro residues" evidence="1">
    <location>
        <begin position="719"/>
        <end position="731"/>
    </location>
</feature>
<evidence type="ECO:0000259" key="2">
    <source>
        <dbReference type="SMART" id="SM00670"/>
    </source>
</evidence>
<feature type="compositionally biased region" description="Basic and acidic residues" evidence="1">
    <location>
        <begin position="94"/>
        <end position="111"/>
    </location>
</feature>
<feature type="region of interest" description="Disordered" evidence="1">
    <location>
        <begin position="1"/>
        <end position="310"/>
    </location>
</feature>
<feature type="compositionally biased region" description="Low complexity" evidence="1">
    <location>
        <begin position="287"/>
        <end position="297"/>
    </location>
</feature>
<dbReference type="RefSeq" id="XP_060457210.1">
    <property type="nucleotide sequence ID" value="XM_060600636.1"/>
</dbReference>
<dbReference type="SUPFAM" id="SSF48452">
    <property type="entry name" value="TPR-like"/>
    <property type="match status" value="1"/>
</dbReference>
<feature type="region of interest" description="Disordered" evidence="1">
    <location>
        <begin position="483"/>
        <end position="503"/>
    </location>
</feature>
<dbReference type="KEGG" id="ccac:CcaHIS019_0407650"/>
<dbReference type="GO" id="GO:0070034">
    <property type="term" value="F:telomerase RNA binding"/>
    <property type="evidence" value="ECO:0007669"/>
    <property type="project" value="TreeGrafter"/>
</dbReference>
<dbReference type="Pfam" id="PF10373">
    <property type="entry name" value="EST1_DNA_bind"/>
    <property type="match status" value="1"/>
</dbReference>
<evidence type="ECO:0000313" key="3">
    <source>
        <dbReference type="EMBL" id="BEI91945.1"/>
    </source>
</evidence>
<name>A0AA48L4T9_9TREE</name>
<reference evidence="3" key="1">
    <citation type="journal article" date="2023" name="BMC Genomics">
        <title>Chromosome-level genome assemblies of Cutaneotrichosporon spp. (Trichosporonales, Basidiomycota) reveal imbalanced evolution between nucleotide sequences and chromosome synteny.</title>
        <authorList>
            <person name="Kobayashi Y."/>
            <person name="Kayamori A."/>
            <person name="Aoki K."/>
            <person name="Shiwa Y."/>
            <person name="Matsutani M."/>
            <person name="Fujita N."/>
            <person name="Sugita T."/>
            <person name="Iwasaki W."/>
            <person name="Tanaka N."/>
            <person name="Takashima M."/>
        </authorList>
    </citation>
    <scope>NUCLEOTIDE SEQUENCE</scope>
    <source>
        <strain evidence="3">HIS019</strain>
    </source>
</reference>
<dbReference type="GO" id="GO:0004540">
    <property type="term" value="F:RNA nuclease activity"/>
    <property type="evidence" value="ECO:0007669"/>
    <property type="project" value="UniProtKB-ARBA"/>
</dbReference>
<feature type="compositionally biased region" description="Basic and acidic residues" evidence="1">
    <location>
        <begin position="185"/>
        <end position="211"/>
    </location>
</feature>